<accession>A0A2L1UV81</accession>
<dbReference type="KEGG" id="rox:BV494_18940"/>
<dbReference type="Proteomes" id="UP000239197">
    <property type="component" value="Chromosome"/>
</dbReference>
<dbReference type="RefSeq" id="WP_104924236.1">
    <property type="nucleotide sequence ID" value="NZ_CP019062.1"/>
</dbReference>
<protein>
    <recommendedName>
        <fullName evidence="3">Lipoprotein</fullName>
    </recommendedName>
</protein>
<name>A0A2L1UV81_9GAMM</name>
<sequence length="142" mass="16467">MRVFNFLMFMLLLVGCDSKSRSDVTNNVGEFRESYNKKEFKAIYIGSSDSLRNSISEGDFSGFLKNEISDIGMYKGGVLLNSTINSDKDVSLTYQTEYEKDYYFELFVYRKENGVYKLYYYTVDTQKKLVLDPVTHALKIPN</sequence>
<gene>
    <name evidence="1" type="ORF">BV494_18940</name>
</gene>
<keyword evidence="2" id="KW-1185">Reference proteome</keyword>
<evidence type="ECO:0008006" key="3">
    <source>
        <dbReference type="Google" id="ProtNLM"/>
    </source>
</evidence>
<reference evidence="2" key="1">
    <citation type="submission" date="2017-01" db="EMBL/GenBank/DDBJ databases">
        <title>Genome sequence of Rouxiella sp. ERMR1:05.</title>
        <authorList>
            <person name="Kumar R."/>
            <person name="Singh D."/>
            <person name="Kumar S."/>
        </authorList>
    </citation>
    <scope>NUCLEOTIDE SEQUENCE [LARGE SCALE GENOMIC DNA]</scope>
    <source>
        <strain evidence="2">ERMR1:05</strain>
    </source>
</reference>
<evidence type="ECO:0000313" key="2">
    <source>
        <dbReference type="Proteomes" id="UP000239197"/>
    </source>
</evidence>
<proteinExistence type="predicted"/>
<dbReference type="AlphaFoldDB" id="A0A2L1UV81"/>
<evidence type="ECO:0000313" key="1">
    <source>
        <dbReference type="EMBL" id="AVF36866.1"/>
    </source>
</evidence>
<dbReference type="PROSITE" id="PS51257">
    <property type="entry name" value="PROKAR_LIPOPROTEIN"/>
    <property type="match status" value="1"/>
</dbReference>
<dbReference type="EMBL" id="CP019062">
    <property type="protein sequence ID" value="AVF36866.1"/>
    <property type="molecule type" value="Genomic_DNA"/>
</dbReference>
<organism evidence="1 2">
    <name type="scientific">Rahnella sikkimica</name>
    <dbReference type="NCBI Taxonomy" id="1805933"/>
    <lineage>
        <taxon>Bacteria</taxon>
        <taxon>Pseudomonadati</taxon>
        <taxon>Pseudomonadota</taxon>
        <taxon>Gammaproteobacteria</taxon>
        <taxon>Enterobacterales</taxon>
        <taxon>Yersiniaceae</taxon>
        <taxon>Rahnella</taxon>
    </lineage>
</organism>